<sequence length="173" mass="19078">MERTQKIPPKAKAFMVCLLGAEYALDAARGQVFDGVKTCLERMRIVADLVLLTNLNVRSAYSEWNFHSLPPCTAVCIKRRELAHCVNELLGRGYDRQKVLVVGFGPQCLAAAEKNGVLFYPILPGQEAVCWHSLEEEALPKLLHGTYAGDYQQRLMARHTAALALAGGEAPEP</sequence>
<evidence type="ECO:0000313" key="2">
    <source>
        <dbReference type="Proteomes" id="UP001529380"/>
    </source>
</evidence>
<protein>
    <submittedName>
        <fullName evidence="1">Uncharacterized protein</fullName>
    </submittedName>
</protein>
<dbReference type="RefSeq" id="WP_270913363.1">
    <property type="nucleotide sequence ID" value="NZ_JAUDCL010000008.1"/>
</dbReference>
<reference evidence="1 2" key="2">
    <citation type="submission" date="2023-06" db="EMBL/GenBank/DDBJ databases">
        <title>Identification and characterization of horizontal gene transfer across gut microbiota members of farm animals based on homology search.</title>
        <authorList>
            <person name="Schwarzerova J."/>
            <person name="Nykrynova M."/>
            <person name="Jureckova K."/>
            <person name="Cejkova D."/>
            <person name="Rychlik I."/>
        </authorList>
    </citation>
    <scope>NUCLEOTIDE SEQUENCE [LARGE SCALE GENOMIC DNA]</scope>
    <source>
        <strain evidence="1 2">ET340</strain>
    </source>
</reference>
<dbReference type="EMBL" id="JAUDCL010000008">
    <property type="protein sequence ID" value="MDM8200872.1"/>
    <property type="molecule type" value="Genomic_DNA"/>
</dbReference>
<reference evidence="2" key="1">
    <citation type="submission" date="2023-06" db="EMBL/GenBank/DDBJ databases">
        <title>Identification and characterization of horizontal gene transfer across gut microbiota members of farm animals based on homology search.</title>
        <authorList>
            <person name="Zeman M."/>
            <person name="Kubasova T."/>
            <person name="Jahodarova E."/>
            <person name="Nykrynova M."/>
            <person name="Rychlik I."/>
        </authorList>
    </citation>
    <scope>NUCLEOTIDE SEQUENCE [LARGE SCALE GENOMIC DNA]</scope>
    <source>
        <strain evidence="2">ET340</strain>
    </source>
</reference>
<evidence type="ECO:0000313" key="1">
    <source>
        <dbReference type="EMBL" id="MDM8200872.1"/>
    </source>
</evidence>
<comment type="caution">
    <text evidence="1">The sequence shown here is derived from an EMBL/GenBank/DDBJ whole genome shotgun (WGS) entry which is preliminary data.</text>
</comment>
<reference evidence="1 2" key="3">
    <citation type="submission" date="2023-06" db="EMBL/GenBank/DDBJ databases">
        <authorList>
            <person name="Zeman M."/>
            <person name="Kubasova T."/>
            <person name="Jahodarova E."/>
            <person name="Nykrynova M."/>
            <person name="Rychlik I."/>
        </authorList>
    </citation>
    <scope>NUCLEOTIDE SEQUENCE [LARGE SCALE GENOMIC DNA]</scope>
    <source>
        <strain evidence="1 2">ET340</strain>
    </source>
</reference>
<gene>
    <name evidence="1" type="ORF">QUW08_06145</name>
</gene>
<name>A0ABT7UPQ3_9FIRM</name>
<proteinExistence type="predicted"/>
<dbReference type="Proteomes" id="UP001529380">
    <property type="component" value="Unassembled WGS sequence"/>
</dbReference>
<keyword evidence="2" id="KW-1185">Reference proteome</keyword>
<organism evidence="1 2">
    <name type="scientific">Allofournierella massiliensis</name>
    <dbReference type="NCBI Taxonomy" id="1650663"/>
    <lineage>
        <taxon>Bacteria</taxon>
        <taxon>Bacillati</taxon>
        <taxon>Bacillota</taxon>
        <taxon>Clostridia</taxon>
        <taxon>Eubacteriales</taxon>
        <taxon>Oscillospiraceae</taxon>
        <taxon>Allofournierella</taxon>
    </lineage>
</organism>
<accession>A0ABT7UPQ3</accession>